<name>A0A1I6LV77_9RHOB</name>
<evidence type="ECO:0000313" key="2">
    <source>
        <dbReference type="EMBL" id="SFS07345.1"/>
    </source>
</evidence>
<feature type="transmembrane region" description="Helical" evidence="1">
    <location>
        <begin position="135"/>
        <end position="160"/>
    </location>
</feature>
<evidence type="ECO:0008006" key="4">
    <source>
        <dbReference type="Google" id="ProtNLM"/>
    </source>
</evidence>
<feature type="transmembrane region" description="Helical" evidence="1">
    <location>
        <begin position="190"/>
        <end position="207"/>
    </location>
</feature>
<dbReference type="AlphaFoldDB" id="A0A1I6LV77"/>
<feature type="transmembrane region" description="Helical" evidence="1">
    <location>
        <begin position="103"/>
        <end position="123"/>
    </location>
</feature>
<dbReference type="EMBL" id="FOZM01000001">
    <property type="protein sequence ID" value="SFS07345.1"/>
    <property type="molecule type" value="Genomic_DNA"/>
</dbReference>
<dbReference type="PANTHER" id="PTHR33802:SF1">
    <property type="entry name" value="XK-RELATED PROTEIN"/>
    <property type="match status" value="1"/>
</dbReference>
<dbReference type="STRING" id="1123755.SAMN05444714_0926"/>
<feature type="transmembrane region" description="Helical" evidence="1">
    <location>
        <begin position="80"/>
        <end position="97"/>
    </location>
</feature>
<feature type="transmembrane region" description="Helical" evidence="1">
    <location>
        <begin position="213"/>
        <end position="229"/>
    </location>
</feature>
<reference evidence="2 3" key="1">
    <citation type="submission" date="2016-10" db="EMBL/GenBank/DDBJ databases">
        <authorList>
            <person name="de Groot N.N."/>
        </authorList>
    </citation>
    <scope>NUCLEOTIDE SEQUENCE [LARGE SCALE GENOMIC DNA]</scope>
    <source>
        <strain evidence="2 3">DSM 29433</strain>
    </source>
</reference>
<proteinExistence type="predicted"/>
<keyword evidence="1" id="KW-0812">Transmembrane</keyword>
<dbReference type="Proteomes" id="UP000198926">
    <property type="component" value="Unassembled WGS sequence"/>
</dbReference>
<keyword evidence="3" id="KW-1185">Reference proteome</keyword>
<feature type="transmembrane region" description="Helical" evidence="1">
    <location>
        <begin position="47"/>
        <end position="68"/>
    </location>
</feature>
<dbReference type="RefSeq" id="WP_090204519.1">
    <property type="nucleotide sequence ID" value="NZ_FOZM01000001.1"/>
</dbReference>
<protein>
    <recommendedName>
        <fullName evidence="4">TspO and MBR related proteins</fullName>
    </recommendedName>
</protein>
<keyword evidence="1" id="KW-1133">Transmembrane helix</keyword>
<sequence length="239" mass="25410">MKKLAAYITLVLTATFVLSPLVANPFSGFRADQLPIPQVEPPVQPAGYAFAIWGLIYTWLAVSALYGVVKRPEAADWHRARWPLIVSLAVGTPWLAIANNSAVWASITIFIMAAGAIVALLRTPERDIWLFRVPVGIYAGWLTAASFVSLGSTAAGYGLITDQTGWAYLGIAGALLVAAPVQWFSKAPSYGLTVVWALVAIIVANQLDLWTVSAMAAVGIAIMLALVAMRRPSGLSASS</sequence>
<evidence type="ECO:0000313" key="3">
    <source>
        <dbReference type="Proteomes" id="UP000198926"/>
    </source>
</evidence>
<keyword evidence="1" id="KW-0472">Membrane</keyword>
<dbReference type="OrthoDB" id="5189031at2"/>
<evidence type="ECO:0000256" key="1">
    <source>
        <dbReference type="SAM" id="Phobius"/>
    </source>
</evidence>
<gene>
    <name evidence="2" type="ORF">SAMN05444714_0926</name>
</gene>
<accession>A0A1I6LV77</accession>
<feature type="transmembrane region" description="Helical" evidence="1">
    <location>
        <begin position="166"/>
        <end position="183"/>
    </location>
</feature>
<organism evidence="2 3">
    <name type="scientific">Yoonia litorea</name>
    <dbReference type="NCBI Taxonomy" id="1123755"/>
    <lineage>
        <taxon>Bacteria</taxon>
        <taxon>Pseudomonadati</taxon>
        <taxon>Pseudomonadota</taxon>
        <taxon>Alphaproteobacteria</taxon>
        <taxon>Rhodobacterales</taxon>
        <taxon>Paracoccaceae</taxon>
        <taxon>Yoonia</taxon>
    </lineage>
</organism>
<dbReference type="PANTHER" id="PTHR33802">
    <property type="entry name" value="SI:CH211-161H7.5-RELATED"/>
    <property type="match status" value="1"/>
</dbReference>